<feature type="chain" id="PRO_5035308348" evidence="2">
    <location>
        <begin position="19"/>
        <end position="306"/>
    </location>
</feature>
<feature type="region of interest" description="Disordered" evidence="1">
    <location>
        <begin position="228"/>
        <end position="256"/>
    </location>
</feature>
<reference evidence="3" key="1">
    <citation type="submission" date="2020-07" db="EMBL/GenBank/DDBJ databases">
        <title>The High-quality genome of the commercially important snow crab, Chionoecetes opilio.</title>
        <authorList>
            <person name="Jeong J.-H."/>
            <person name="Ryu S."/>
        </authorList>
    </citation>
    <scope>NUCLEOTIDE SEQUENCE</scope>
    <source>
        <strain evidence="3">MADBK_172401_WGS</strain>
        <tissue evidence="3">Digestive gland</tissue>
    </source>
</reference>
<evidence type="ECO:0000313" key="3">
    <source>
        <dbReference type="EMBL" id="KAG0724936.1"/>
    </source>
</evidence>
<keyword evidence="4" id="KW-1185">Reference proteome</keyword>
<dbReference type="AlphaFoldDB" id="A0A8J5CY15"/>
<feature type="compositionally biased region" description="Low complexity" evidence="1">
    <location>
        <begin position="111"/>
        <end position="142"/>
    </location>
</feature>
<feature type="compositionally biased region" description="Polar residues" evidence="1">
    <location>
        <begin position="143"/>
        <end position="155"/>
    </location>
</feature>
<feature type="signal peptide" evidence="2">
    <location>
        <begin position="1"/>
        <end position="18"/>
    </location>
</feature>
<feature type="compositionally biased region" description="Low complexity" evidence="1">
    <location>
        <begin position="159"/>
        <end position="173"/>
    </location>
</feature>
<proteinExistence type="predicted"/>
<comment type="caution">
    <text evidence="3">The sequence shown here is derived from an EMBL/GenBank/DDBJ whole genome shotgun (WGS) entry which is preliminary data.</text>
</comment>
<keyword evidence="2" id="KW-0732">Signal</keyword>
<evidence type="ECO:0000313" key="4">
    <source>
        <dbReference type="Proteomes" id="UP000770661"/>
    </source>
</evidence>
<name>A0A8J5CY15_CHIOP</name>
<organism evidence="3 4">
    <name type="scientific">Chionoecetes opilio</name>
    <name type="common">Atlantic snow crab</name>
    <name type="synonym">Cancer opilio</name>
    <dbReference type="NCBI Taxonomy" id="41210"/>
    <lineage>
        <taxon>Eukaryota</taxon>
        <taxon>Metazoa</taxon>
        <taxon>Ecdysozoa</taxon>
        <taxon>Arthropoda</taxon>
        <taxon>Crustacea</taxon>
        <taxon>Multicrustacea</taxon>
        <taxon>Malacostraca</taxon>
        <taxon>Eumalacostraca</taxon>
        <taxon>Eucarida</taxon>
        <taxon>Decapoda</taxon>
        <taxon>Pleocyemata</taxon>
        <taxon>Brachyura</taxon>
        <taxon>Eubrachyura</taxon>
        <taxon>Majoidea</taxon>
        <taxon>Majidae</taxon>
        <taxon>Chionoecetes</taxon>
    </lineage>
</organism>
<evidence type="ECO:0000256" key="1">
    <source>
        <dbReference type="SAM" id="MobiDB-lite"/>
    </source>
</evidence>
<feature type="region of interest" description="Disordered" evidence="1">
    <location>
        <begin position="76"/>
        <end position="188"/>
    </location>
</feature>
<dbReference type="Proteomes" id="UP000770661">
    <property type="component" value="Unassembled WGS sequence"/>
</dbReference>
<gene>
    <name evidence="3" type="ORF">GWK47_039556</name>
</gene>
<accession>A0A8J5CY15</accession>
<protein>
    <submittedName>
        <fullName evidence="3">Uncharacterized protein</fullName>
    </submittedName>
</protein>
<dbReference type="EMBL" id="JACEEZ010006218">
    <property type="protein sequence ID" value="KAG0724936.1"/>
    <property type="molecule type" value="Genomic_DNA"/>
</dbReference>
<dbReference type="OrthoDB" id="6377997at2759"/>
<sequence>MRLTVLTCWGVMAALVVAVQGKAFAPPTFDIAAAYENYHNLWMSEARRNSVAPMSVNHQIARQWPRMRSAIRKAATPAPVAEKPPQAALAAVSETKKAAADQTTQEPAVATEQQTENQMPTEQPTPEPTTEMATTEMPMVTEAPQQPTTAGTSAPNKKASPQQQTSQQATALTPRRRRPTQRPTQMQTAFDNFFDIWNYERIRNSKPPVATPIPPLSRPFPNLRQTKQRKPMARPVDPPAQATAKTPASKAPVDTLTQKAPAAAVATITPDASNIMSLIDNWGGQGSGSPLVIILQQPGAAAPVMG</sequence>
<evidence type="ECO:0000256" key="2">
    <source>
        <dbReference type="SAM" id="SignalP"/>
    </source>
</evidence>